<dbReference type="EMBL" id="LAZR01000066">
    <property type="protein sequence ID" value="KKN96136.1"/>
    <property type="molecule type" value="Genomic_DNA"/>
</dbReference>
<sequence length="151" mass="16875">MITLFSRTTDPEDVSVLLNALTERGSTELDCQGLQQLAEGAAAAVAELFDQTDTSSHDLWFARLSDTGEDGLAAALCAAGDRDVREVVASWLLSFGWVQFSRAGQVWQFNTDELCYWDQDSKEFHWSCNHQIEDLSLAVMCQYIDKQCGLR</sequence>
<name>A0A0F9XAN7_9ZZZZ</name>
<organism evidence="1">
    <name type="scientific">marine sediment metagenome</name>
    <dbReference type="NCBI Taxonomy" id="412755"/>
    <lineage>
        <taxon>unclassified sequences</taxon>
        <taxon>metagenomes</taxon>
        <taxon>ecological metagenomes</taxon>
    </lineage>
</organism>
<proteinExistence type="predicted"/>
<gene>
    <name evidence="1" type="ORF">LCGC14_0170650</name>
</gene>
<dbReference type="AlphaFoldDB" id="A0A0F9XAN7"/>
<evidence type="ECO:0000313" key="1">
    <source>
        <dbReference type="EMBL" id="KKN96136.1"/>
    </source>
</evidence>
<accession>A0A0F9XAN7</accession>
<protein>
    <submittedName>
        <fullName evidence="1">Uncharacterized protein</fullName>
    </submittedName>
</protein>
<reference evidence="1" key="1">
    <citation type="journal article" date="2015" name="Nature">
        <title>Complex archaea that bridge the gap between prokaryotes and eukaryotes.</title>
        <authorList>
            <person name="Spang A."/>
            <person name="Saw J.H."/>
            <person name="Jorgensen S.L."/>
            <person name="Zaremba-Niedzwiedzka K."/>
            <person name="Martijn J."/>
            <person name="Lind A.E."/>
            <person name="van Eijk R."/>
            <person name="Schleper C."/>
            <person name="Guy L."/>
            <person name="Ettema T.J."/>
        </authorList>
    </citation>
    <scope>NUCLEOTIDE SEQUENCE</scope>
</reference>
<comment type="caution">
    <text evidence="1">The sequence shown here is derived from an EMBL/GenBank/DDBJ whole genome shotgun (WGS) entry which is preliminary data.</text>
</comment>